<protein>
    <submittedName>
        <fullName evidence="2">Uncharacterized protein</fullName>
    </submittedName>
</protein>
<keyword evidence="1" id="KW-0472">Membrane</keyword>
<feature type="transmembrane region" description="Helical" evidence="1">
    <location>
        <begin position="43"/>
        <end position="62"/>
    </location>
</feature>
<feature type="transmembrane region" description="Helical" evidence="1">
    <location>
        <begin position="74"/>
        <end position="100"/>
    </location>
</feature>
<evidence type="ECO:0000256" key="1">
    <source>
        <dbReference type="SAM" id="Phobius"/>
    </source>
</evidence>
<keyword evidence="3" id="KW-1185">Reference proteome</keyword>
<accession>A0A0V1HDU4</accession>
<reference evidence="2 3" key="1">
    <citation type="submission" date="2015-01" db="EMBL/GenBank/DDBJ databases">
        <title>Evolution of Trichinella species and genotypes.</title>
        <authorList>
            <person name="Korhonen P.K."/>
            <person name="Edoardo P."/>
            <person name="Giuseppe L.R."/>
            <person name="Gasser R.B."/>
        </authorList>
    </citation>
    <scope>NUCLEOTIDE SEQUENCE [LARGE SCALE GENOMIC DNA]</scope>
    <source>
        <strain evidence="2">ISS1029</strain>
    </source>
</reference>
<comment type="caution">
    <text evidence="2">The sequence shown here is derived from an EMBL/GenBank/DDBJ whole genome shotgun (WGS) entry which is preliminary data.</text>
</comment>
<dbReference type="AlphaFoldDB" id="A0A0V1HDU4"/>
<dbReference type="Proteomes" id="UP000055024">
    <property type="component" value="Unassembled WGS sequence"/>
</dbReference>
<dbReference type="OrthoDB" id="10347936at2759"/>
<feature type="transmembrane region" description="Helical" evidence="1">
    <location>
        <begin position="121"/>
        <end position="142"/>
    </location>
</feature>
<name>A0A0V1HDU4_9BILA</name>
<gene>
    <name evidence="2" type="ORF">T11_17463</name>
</gene>
<evidence type="ECO:0000313" key="2">
    <source>
        <dbReference type="EMBL" id="KRZ08197.1"/>
    </source>
</evidence>
<evidence type="ECO:0000313" key="3">
    <source>
        <dbReference type="Proteomes" id="UP000055024"/>
    </source>
</evidence>
<keyword evidence="1" id="KW-0812">Transmembrane</keyword>
<sequence>MAGSGRESQVGFTVRPAASVSGAAGVLVGQQGHVGIPRAGRPLGGIIFQSALLGFELLVLLVPGSGTAGHADGVAVAGLLPALPSVDSVVLLGIAVVTVLEDNFRSFGRRARSTAVGRGSVVVVVGVVVVLVVALVVLGRTFQSRMLAP</sequence>
<keyword evidence="1" id="KW-1133">Transmembrane helix</keyword>
<proteinExistence type="predicted"/>
<organism evidence="2 3">
    <name type="scientific">Trichinella zimbabwensis</name>
    <dbReference type="NCBI Taxonomy" id="268475"/>
    <lineage>
        <taxon>Eukaryota</taxon>
        <taxon>Metazoa</taxon>
        <taxon>Ecdysozoa</taxon>
        <taxon>Nematoda</taxon>
        <taxon>Enoplea</taxon>
        <taxon>Dorylaimia</taxon>
        <taxon>Trichinellida</taxon>
        <taxon>Trichinellidae</taxon>
        <taxon>Trichinella</taxon>
    </lineage>
</organism>
<dbReference type="EMBL" id="JYDP01000090">
    <property type="protein sequence ID" value="KRZ08197.1"/>
    <property type="molecule type" value="Genomic_DNA"/>
</dbReference>